<dbReference type="Proteomes" id="UP000801492">
    <property type="component" value="Unassembled WGS sequence"/>
</dbReference>
<name>A0A8K0CNM7_IGNLU</name>
<dbReference type="SUPFAM" id="SSF52058">
    <property type="entry name" value="L domain-like"/>
    <property type="match status" value="1"/>
</dbReference>
<feature type="non-terminal residue" evidence="1">
    <location>
        <position position="1"/>
    </location>
</feature>
<keyword evidence="2" id="KW-1185">Reference proteome</keyword>
<dbReference type="AlphaFoldDB" id="A0A8K0CNM7"/>
<sequence length="63" mass="7186">TDTTIIYLFSGLGELDLLWLHENGLTCLPDKALEDLRSHKLRQITSYGNPWESDCYNNKGMGQ</sequence>
<proteinExistence type="predicted"/>
<organism evidence="1 2">
    <name type="scientific">Ignelater luminosus</name>
    <name type="common">Cucubano</name>
    <name type="synonym">Pyrophorus luminosus</name>
    <dbReference type="NCBI Taxonomy" id="2038154"/>
    <lineage>
        <taxon>Eukaryota</taxon>
        <taxon>Metazoa</taxon>
        <taxon>Ecdysozoa</taxon>
        <taxon>Arthropoda</taxon>
        <taxon>Hexapoda</taxon>
        <taxon>Insecta</taxon>
        <taxon>Pterygota</taxon>
        <taxon>Neoptera</taxon>
        <taxon>Endopterygota</taxon>
        <taxon>Coleoptera</taxon>
        <taxon>Polyphaga</taxon>
        <taxon>Elateriformia</taxon>
        <taxon>Elateroidea</taxon>
        <taxon>Elateridae</taxon>
        <taxon>Agrypninae</taxon>
        <taxon>Pyrophorini</taxon>
        <taxon>Ignelater</taxon>
    </lineage>
</organism>
<evidence type="ECO:0000313" key="2">
    <source>
        <dbReference type="Proteomes" id="UP000801492"/>
    </source>
</evidence>
<dbReference type="OrthoDB" id="694479at2759"/>
<reference evidence="1" key="1">
    <citation type="submission" date="2019-08" db="EMBL/GenBank/DDBJ databases">
        <title>The genome of the North American firefly Photinus pyralis.</title>
        <authorList>
            <consortium name="Photinus pyralis genome working group"/>
            <person name="Fallon T.R."/>
            <person name="Sander Lower S.E."/>
            <person name="Weng J.-K."/>
        </authorList>
    </citation>
    <scope>NUCLEOTIDE SEQUENCE</scope>
    <source>
        <strain evidence="1">TRF0915ILg1</strain>
        <tissue evidence="1">Whole body</tissue>
    </source>
</reference>
<evidence type="ECO:0000313" key="1">
    <source>
        <dbReference type="EMBL" id="KAF2889759.1"/>
    </source>
</evidence>
<comment type="caution">
    <text evidence="1">The sequence shown here is derived from an EMBL/GenBank/DDBJ whole genome shotgun (WGS) entry which is preliminary data.</text>
</comment>
<dbReference type="Gene3D" id="3.80.10.10">
    <property type="entry name" value="Ribonuclease Inhibitor"/>
    <property type="match status" value="1"/>
</dbReference>
<accession>A0A8K0CNM7</accession>
<dbReference type="InterPro" id="IPR032675">
    <property type="entry name" value="LRR_dom_sf"/>
</dbReference>
<dbReference type="EMBL" id="VTPC01062814">
    <property type="protein sequence ID" value="KAF2889759.1"/>
    <property type="molecule type" value="Genomic_DNA"/>
</dbReference>
<protein>
    <submittedName>
        <fullName evidence="1">Uncharacterized protein</fullName>
    </submittedName>
</protein>
<gene>
    <name evidence="1" type="ORF">ILUMI_16414</name>
</gene>